<keyword evidence="1" id="KW-0732">Signal</keyword>
<dbReference type="Proteomes" id="UP000583454">
    <property type="component" value="Unassembled WGS sequence"/>
</dbReference>
<keyword evidence="3" id="KW-1185">Reference proteome</keyword>
<dbReference type="InterPro" id="IPR036249">
    <property type="entry name" value="Thioredoxin-like_sf"/>
</dbReference>
<reference evidence="2 3" key="1">
    <citation type="submission" date="2020-08" db="EMBL/GenBank/DDBJ databases">
        <title>Genomic Encyclopedia of Type Strains, Phase IV (KMG-IV): sequencing the most valuable type-strain genomes for metagenomic binning, comparative biology and taxonomic classification.</title>
        <authorList>
            <person name="Goeker M."/>
        </authorList>
    </citation>
    <scope>NUCLEOTIDE SEQUENCE [LARGE SCALE GENOMIC DNA]</scope>
    <source>
        <strain evidence="2 3">DSM 2163</strain>
    </source>
</reference>
<feature type="chain" id="PRO_5032315201" description="DUF1223 domain-containing protein" evidence="1">
    <location>
        <begin position="21"/>
        <end position="226"/>
    </location>
</feature>
<sequence>MNLRRFALIACLLLPGTALARERPVVLELFTSQGCSSCPPAEKLLGEYAGRADVLPLGFHVTYWNRLGWRDTFSFEGATQRQAAYESRLGSGTSFTPQMVIDGRTSAIGSRREEVAAAIRKASAEREDDVEVALSRSGGGVTVRVGAGRGRAEILLVGFDRARTTPIGRGENGGRTITQSNVVRSLRSLGPWTGRPVERGEAAPEGEDAAVILQAPDGRILGAARL</sequence>
<comment type="caution">
    <text evidence="2">The sequence shown here is derived from an EMBL/GenBank/DDBJ whole genome shotgun (WGS) entry which is preliminary data.</text>
</comment>
<dbReference type="RefSeq" id="WP_183573089.1">
    <property type="nucleotide sequence ID" value="NZ_JACHOP010000027.1"/>
</dbReference>
<dbReference type="InterPro" id="IPR010634">
    <property type="entry name" value="DUF1223"/>
</dbReference>
<dbReference type="Pfam" id="PF06764">
    <property type="entry name" value="DUF1223"/>
    <property type="match status" value="1"/>
</dbReference>
<evidence type="ECO:0000256" key="1">
    <source>
        <dbReference type="SAM" id="SignalP"/>
    </source>
</evidence>
<dbReference type="PANTHER" id="PTHR36057">
    <property type="match status" value="1"/>
</dbReference>
<dbReference type="PANTHER" id="PTHR36057:SF1">
    <property type="entry name" value="LIPOPROTEIN LIPID ATTACHMENT SITE-LIKE PROTEIN, PUTATIVE (DUF1223)-RELATED"/>
    <property type="match status" value="1"/>
</dbReference>
<dbReference type="SUPFAM" id="SSF52833">
    <property type="entry name" value="Thioredoxin-like"/>
    <property type="match status" value="1"/>
</dbReference>
<accession>A0A840ZQX1</accession>
<feature type="signal peptide" evidence="1">
    <location>
        <begin position="1"/>
        <end position="20"/>
    </location>
</feature>
<protein>
    <recommendedName>
        <fullName evidence="4">DUF1223 domain-containing protein</fullName>
    </recommendedName>
</protein>
<dbReference type="EMBL" id="JACHOP010000027">
    <property type="protein sequence ID" value="MBB5759740.1"/>
    <property type="molecule type" value="Genomic_DNA"/>
</dbReference>
<name>A0A840ZQX1_9HYPH</name>
<dbReference type="AlphaFoldDB" id="A0A840ZQX1"/>
<organism evidence="2 3">
    <name type="scientific">Methylorubrum rhodinum</name>
    <dbReference type="NCBI Taxonomy" id="29428"/>
    <lineage>
        <taxon>Bacteria</taxon>
        <taxon>Pseudomonadati</taxon>
        <taxon>Pseudomonadota</taxon>
        <taxon>Alphaproteobacteria</taxon>
        <taxon>Hyphomicrobiales</taxon>
        <taxon>Methylobacteriaceae</taxon>
        <taxon>Methylorubrum</taxon>
    </lineage>
</organism>
<evidence type="ECO:0000313" key="2">
    <source>
        <dbReference type="EMBL" id="MBB5759740.1"/>
    </source>
</evidence>
<evidence type="ECO:0008006" key="4">
    <source>
        <dbReference type="Google" id="ProtNLM"/>
    </source>
</evidence>
<proteinExistence type="predicted"/>
<evidence type="ECO:0000313" key="3">
    <source>
        <dbReference type="Proteomes" id="UP000583454"/>
    </source>
</evidence>
<gene>
    <name evidence="2" type="ORF">HNR00_004474</name>
</gene>